<comment type="caution">
    <text evidence="2">The sequence shown here is derived from an EMBL/GenBank/DDBJ whole genome shotgun (WGS) entry which is preliminary data.</text>
</comment>
<keyword evidence="3" id="KW-1185">Reference proteome</keyword>
<sequence>MRTTAVLLRCLQLFRKAVSTLRLQAQSDVDKMNAEYLETKSSALFLKLRMEELQVLTDTYTPEKVEVHKYIRSTLEAAVKSENTELSTSRQILASYEFLGTQFEEMVQEYTRLRDKIKDNRWAIQELSKTLP</sequence>
<dbReference type="PANTHER" id="PTHR16219:SF1">
    <property type="entry name" value="HAUS AUGMIN-LIKE COMPLEX SUBUNIT 4"/>
    <property type="match status" value="1"/>
</dbReference>
<organism evidence="2 3">
    <name type="scientific">Ranitomeya imitator</name>
    <name type="common">mimic poison frog</name>
    <dbReference type="NCBI Taxonomy" id="111125"/>
    <lineage>
        <taxon>Eukaryota</taxon>
        <taxon>Metazoa</taxon>
        <taxon>Chordata</taxon>
        <taxon>Craniata</taxon>
        <taxon>Vertebrata</taxon>
        <taxon>Euteleostomi</taxon>
        <taxon>Amphibia</taxon>
        <taxon>Batrachia</taxon>
        <taxon>Anura</taxon>
        <taxon>Neobatrachia</taxon>
        <taxon>Hyloidea</taxon>
        <taxon>Dendrobatidae</taxon>
        <taxon>Dendrobatinae</taxon>
        <taxon>Ranitomeya</taxon>
    </lineage>
</organism>
<evidence type="ECO:0000313" key="3">
    <source>
        <dbReference type="Proteomes" id="UP001176940"/>
    </source>
</evidence>
<reference evidence="2" key="1">
    <citation type="submission" date="2023-07" db="EMBL/GenBank/DDBJ databases">
        <authorList>
            <person name="Stuckert A."/>
        </authorList>
    </citation>
    <scope>NUCLEOTIDE SEQUENCE</scope>
</reference>
<evidence type="ECO:0000313" key="2">
    <source>
        <dbReference type="EMBL" id="CAJ0966801.1"/>
    </source>
</evidence>
<protein>
    <submittedName>
        <fullName evidence="2">Uncharacterized protein</fullName>
    </submittedName>
</protein>
<proteinExistence type="predicted"/>
<accession>A0ABN9MM58</accession>
<evidence type="ECO:0000256" key="1">
    <source>
        <dbReference type="SAM" id="SignalP"/>
    </source>
</evidence>
<dbReference type="PANTHER" id="PTHR16219">
    <property type="entry name" value="AUGMIN SUBUNIT 4 FAMILY MEMBER"/>
    <property type="match status" value="1"/>
</dbReference>
<feature type="signal peptide" evidence="1">
    <location>
        <begin position="1"/>
        <end position="19"/>
    </location>
</feature>
<feature type="chain" id="PRO_5046609500" evidence="1">
    <location>
        <begin position="20"/>
        <end position="132"/>
    </location>
</feature>
<keyword evidence="1" id="KW-0732">Signal</keyword>
<dbReference type="InterPro" id="IPR026214">
    <property type="entry name" value="HAUS4_met"/>
</dbReference>
<dbReference type="PRINTS" id="PR02090">
    <property type="entry name" value="HAUSAUGMINL4"/>
</dbReference>
<name>A0ABN9MM58_9NEOB</name>
<gene>
    <name evidence="2" type="ORF">RIMI_LOCUS21681750</name>
</gene>
<dbReference type="Pfam" id="PF14735">
    <property type="entry name" value="HAUS4"/>
    <property type="match status" value="1"/>
</dbReference>
<dbReference type="Proteomes" id="UP001176940">
    <property type="component" value="Unassembled WGS sequence"/>
</dbReference>
<dbReference type="EMBL" id="CAUEEQ010077261">
    <property type="protein sequence ID" value="CAJ0966801.1"/>
    <property type="molecule type" value="Genomic_DNA"/>
</dbReference>
<dbReference type="InterPro" id="IPR029327">
    <property type="entry name" value="HAUS4"/>
</dbReference>